<feature type="region of interest" description="Disordered" evidence="1">
    <location>
        <begin position="544"/>
        <end position="593"/>
    </location>
</feature>
<protein>
    <submittedName>
        <fullName evidence="2">Uncharacterized protein</fullName>
    </submittedName>
</protein>
<accession>A0A9P7G0G5</accession>
<evidence type="ECO:0000313" key="3">
    <source>
        <dbReference type="Proteomes" id="UP000717328"/>
    </source>
</evidence>
<comment type="caution">
    <text evidence="2">The sequence shown here is derived from an EMBL/GenBank/DDBJ whole genome shotgun (WGS) entry which is preliminary data.</text>
</comment>
<keyword evidence="3" id="KW-1185">Reference proteome</keyword>
<evidence type="ECO:0000256" key="1">
    <source>
        <dbReference type="SAM" id="MobiDB-lite"/>
    </source>
</evidence>
<feature type="region of interest" description="Disordered" evidence="1">
    <location>
        <begin position="186"/>
        <end position="217"/>
    </location>
</feature>
<evidence type="ECO:0000313" key="2">
    <source>
        <dbReference type="EMBL" id="KAG5638232.1"/>
    </source>
</evidence>
<sequence>MPKLDLKSKKKEVNYLMDALHRDAKTAITKERSKREELLSEMIDTLTEWLSNIWSVVYEFRDCYAQAHMCLLFTADVSSTLTDIPDLSGCKCSLSNMPIDISIKKQNGKVVKSFTLRGPHTIQRALLWIWRELFVSLAAYGSAPAKKKMPEMLEDIESILGWSALEPLLYGGSSYSLSDEVGDTEVEGEGLFDDDDEDEDYVDESDEDENEGACQEDRGSRCTCPYHASHWSDHVNDQRIHLRDLVENRLYINYRVCPSLQLYNVICGISHDSCDTERTLLRETIENAAKSADTFVGALEVYNSLSAAERISQLLKTHFHLLRARDAEVLQQSIRVLMTHGYTEHSLDIIEQELLESLRSIQAAVVGVFGKINEMVHKEELEGILKLRAGTQERQDRTQEWVGAVVTAVPPMNPMAFAAMMMGFPVGDPLEDPAQGEPIGFLDEVDTSDPDYEELMAEFRPKLKERFEGWYKLMERSKEPAAPLLLGTIYAKAVELMPFMLAGDVVEQMILRVTELQGRNHVARALQSVVGFCATQRKKLSANALRQQRASEKTTASASSSFGNHSIRPFPSPLFSPTVHSPHAPTGGMEDVD</sequence>
<name>A0A9P7G0G5_9AGAR</name>
<gene>
    <name evidence="2" type="ORF">H0H81_001106</name>
</gene>
<reference evidence="2" key="2">
    <citation type="submission" date="2021-10" db="EMBL/GenBank/DDBJ databases">
        <title>Phylogenomics reveals ancestral predisposition of the termite-cultivated fungus Termitomyces towards a domesticated lifestyle.</title>
        <authorList>
            <person name="Auxier B."/>
            <person name="Grum-Grzhimaylo A."/>
            <person name="Cardenas M.E."/>
            <person name="Lodge J.D."/>
            <person name="Laessoe T."/>
            <person name="Pedersen O."/>
            <person name="Smith M.E."/>
            <person name="Kuyper T.W."/>
            <person name="Franco-Molano E.A."/>
            <person name="Baroni T.J."/>
            <person name="Aanen D.K."/>
        </authorList>
    </citation>
    <scope>NUCLEOTIDE SEQUENCE</scope>
    <source>
        <strain evidence="2">D49</strain>
    </source>
</reference>
<reference evidence="2" key="1">
    <citation type="submission" date="2021-02" db="EMBL/GenBank/DDBJ databases">
        <authorList>
            <person name="Nieuwenhuis M."/>
            <person name="Van De Peppel L.J.J."/>
        </authorList>
    </citation>
    <scope>NUCLEOTIDE SEQUENCE</scope>
    <source>
        <strain evidence="2">D49</strain>
    </source>
</reference>
<feature type="compositionally biased region" description="Acidic residues" evidence="1">
    <location>
        <begin position="186"/>
        <end position="211"/>
    </location>
</feature>
<proteinExistence type="predicted"/>
<organism evidence="2 3">
    <name type="scientific">Sphagnurus paluster</name>
    <dbReference type="NCBI Taxonomy" id="117069"/>
    <lineage>
        <taxon>Eukaryota</taxon>
        <taxon>Fungi</taxon>
        <taxon>Dikarya</taxon>
        <taxon>Basidiomycota</taxon>
        <taxon>Agaricomycotina</taxon>
        <taxon>Agaricomycetes</taxon>
        <taxon>Agaricomycetidae</taxon>
        <taxon>Agaricales</taxon>
        <taxon>Tricholomatineae</taxon>
        <taxon>Lyophyllaceae</taxon>
        <taxon>Sphagnurus</taxon>
    </lineage>
</organism>
<dbReference type="Proteomes" id="UP000717328">
    <property type="component" value="Unassembled WGS sequence"/>
</dbReference>
<dbReference type="AlphaFoldDB" id="A0A9P7G0G5"/>
<dbReference type="EMBL" id="JABCKI010005773">
    <property type="protein sequence ID" value="KAG5638232.1"/>
    <property type="molecule type" value="Genomic_DNA"/>
</dbReference>
<dbReference type="OrthoDB" id="2742205at2759"/>